<evidence type="ECO:0000256" key="4">
    <source>
        <dbReference type="HAMAP-Rule" id="MF_00262"/>
    </source>
</evidence>
<sequence>MLNGLVKRIFSKNNSKDTAKKRLQFALVYDRLEVSDDILQNMQKELVEVISRYFVIDKDQLKLDITRHNDLSALIFNTPIISAKSRRRPA</sequence>
<keyword evidence="6" id="KW-1185">Reference proteome</keyword>
<evidence type="ECO:0000256" key="3">
    <source>
        <dbReference type="ARBA" id="ARBA00025265"/>
    </source>
</evidence>
<dbReference type="GO" id="GO:0032955">
    <property type="term" value="P:regulation of division septum assembly"/>
    <property type="evidence" value="ECO:0007669"/>
    <property type="project" value="InterPro"/>
</dbReference>
<dbReference type="EMBL" id="AP021879">
    <property type="protein sequence ID" value="BBO91443.1"/>
    <property type="molecule type" value="Genomic_DNA"/>
</dbReference>
<dbReference type="RefSeq" id="WP_155312358.1">
    <property type="nucleotide sequence ID" value="NZ_AP021879.1"/>
</dbReference>
<keyword evidence="4" id="KW-0131">Cell cycle</keyword>
<dbReference type="GO" id="GO:0051301">
    <property type="term" value="P:cell division"/>
    <property type="evidence" value="ECO:0007669"/>
    <property type="project" value="UniProtKB-KW"/>
</dbReference>
<gene>
    <name evidence="4" type="primary">minE</name>
    <name evidence="5" type="ORF">DSCOOX_46230</name>
</gene>
<dbReference type="InterPro" id="IPR005527">
    <property type="entry name" value="MinE"/>
</dbReference>
<comment type="function">
    <text evidence="3 4">Prevents the cell division inhibition by proteins MinC and MinD at internal division sites while permitting inhibition at polar sites. This ensures cell division at the proper site by restricting the formation of a division septum at the midpoint of the long axis of the cell.</text>
</comment>
<evidence type="ECO:0000313" key="6">
    <source>
        <dbReference type="Proteomes" id="UP000422108"/>
    </source>
</evidence>
<evidence type="ECO:0000313" key="5">
    <source>
        <dbReference type="EMBL" id="BBO91443.1"/>
    </source>
</evidence>
<evidence type="ECO:0000256" key="2">
    <source>
        <dbReference type="ARBA" id="ARBA00020112"/>
    </source>
</evidence>
<keyword evidence="4" id="KW-0132">Cell division</keyword>
<reference evidence="5 6" key="1">
    <citation type="submission" date="2019-11" db="EMBL/GenBank/DDBJ databases">
        <title>Comparative genomics of hydrocarbon-degrading Desulfosarcina strains.</title>
        <authorList>
            <person name="Watanabe M."/>
            <person name="Kojima H."/>
            <person name="Fukui M."/>
        </authorList>
    </citation>
    <scope>NUCLEOTIDE SEQUENCE [LARGE SCALE GENOMIC DNA]</scope>
    <source>
        <strain evidence="6">oXyS1</strain>
    </source>
</reference>
<dbReference type="Gene3D" id="3.30.1070.10">
    <property type="entry name" value="Cell division topological specificity factor MinE"/>
    <property type="match status" value="1"/>
</dbReference>
<accession>A0A5K8AFG9</accession>
<dbReference type="Proteomes" id="UP000422108">
    <property type="component" value="Chromosome"/>
</dbReference>
<evidence type="ECO:0000256" key="1">
    <source>
        <dbReference type="ARBA" id="ARBA00008168"/>
    </source>
</evidence>
<organism evidence="5 6">
    <name type="scientific">Desulfosarcina ovata subsp. ovata</name>
    <dbReference type="NCBI Taxonomy" id="2752305"/>
    <lineage>
        <taxon>Bacteria</taxon>
        <taxon>Pseudomonadati</taxon>
        <taxon>Thermodesulfobacteriota</taxon>
        <taxon>Desulfobacteria</taxon>
        <taxon>Desulfobacterales</taxon>
        <taxon>Desulfosarcinaceae</taxon>
        <taxon>Desulfosarcina</taxon>
    </lineage>
</organism>
<proteinExistence type="inferred from homology"/>
<dbReference type="InterPro" id="IPR036707">
    <property type="entry name" value="MinE_sf"/>
</dbReference>
<dbReference type="AlphaFoldDB" id="A0A5K8AFG9"/>
<dbReference type="SUPFAM" id="SSF55229">
    <property type="entry name" value="Cell division protein MinE topological specificity domain"/>
    <property type="match status" value="1"/>
</dbReference>
<dbReference type="Pfam" id="PF03776">
    <property type="entry name" value="MinE"/>
    <property type="match status" value="1"/>
</dbReference>
<dbReference type="NCBIfam" id="TIGR01215">
    <property type="entry name" value="minE"/>
    <property type="match status" value="1"/>
</dbReference>
<name>A0A5K8AFG9_9BACT</name>
<dbReference type="HAMAP" id="MF_00262">
    <property type="entry name" value="MinE"/>
    <property type="match status" value="1"/>
</dbReference>
<comment type="similarity">
    <text evidence="1 4">Belongs to the MinE family.</text>
</comment>
<protein>
    <recommendedName>
        <fullName evidence="2 4">Cell division topological specificity factor</fullName>
    </recommendedName>
</protein>